<evidence type="ECO:0008006" key="4">
    <source>
        <dbReference type="Google" id="ProtNLM"/>
    </source>
</evidence>
<evidence type="ECO:0000313" key="2">
    <source>
        <dbReference type="EMBL" id="KAK7539093.1"/>
    </source>
</evidence>
<feature type="signal peptide" evidence="1">
    <location>
        <begin position="1"/>
        <end position="25"/>
    </location>
</feature>
<organism evidence="2 3">
    <name type="scientific">Phyllosticta citricarpa</name>
    <dbReference type="NCBI Taxonomy" id="55181"/>
    <lineage>
        <taxon>Eukaryota</taxon>
        <taxon>Fungi</taxon>
        <taxon>Dikarya</taxon>
        <taxon>Ascomycota</taxon>
        <taxon>Pezizomycotina</taxon>
        <taxon>Dothideomycetes</taxon>
        <taxon>Dothideomycetes incertae sedis</taxon>
        <taxon>Botryosphaeriales</taxon>
        <taxon>Phyllostictaceae</taxon>
        <taxon>Phyllosticta</taxon>
    </lineage>
</organism>
<comment type="caution">
    <text evidence="2">The sequence shown here is derived from an EMBL/GenBank/DDBJ whole genome shotgun (WGS) entry which is preliminary data.</text>
</comment>
<reference evidence="2 3" key="1">
    <citation type="submission" date="2024-04" db="EMBL/GenBank/DDBJ databases">
        <title>Phyllosticta paracitricarpa is synonymous to the EU quarantine fungus P. citricarpa based on phylogenomic analyses.</title>
        <authorList>
            <consortium name="Lawrence Berkeley National Laboratory"/>
            <person name="Van Ingen-Buijs V.A."/>
            <person name="Van Westerhoven A.C."/>
            <person name="Haridas S."/>
            <person name="Skiadas P."/>
            <person name="Martin F."/>
            <person name="Groenewald J.Z."/>
            <person name="Crous P.W."/>
            <person name="Seidl M.F."/>
        </authorList>
    </citation>
    <scope>NUCLEOTIDE SEQUENCE [LARGE SCALE GENOMIC DNA]</scope>
    <source>
        <strain evidence="2 3">CBS 122670</strain>
    </source>
</reference>
<keyword evidence="1" id="KW-0732">Signal</keyword>
<evidence type="ECO:0000313" key="3">
    <source>
        <dbReference type="Proteomes" id="UP001365128"/>
    </source>
</evidence>
<proteinExistence type="predicted"/>
<dbReference type="Proteomes" id="UP001365128">
    <property type="component" value="Unassembled WGS sequence"/>
</dbReference>
<dbReference type="EMBL" id="JBBPDW010000029">
    <property type="protein sequence ID" value="KAK7539093.1"/>
    <property type="molecule type" value="Genomic_DNA"/>
</dbReference>
<evidence type="ECO:0000256" key="1">
    <source>
        <dbReference type="SAM" id="SignalP"/>
    </source>
</evidence>
<protein>
    <recommendedName>
        <fullName evidence="4">Secreted protein</fullName>
    </recommendedName>
</protein>
<keyword evidence="3" id="KW-1185">Reference proteome</keyword>
<gene>
    <name evidence="2" type="ORF">IWX46DRAFT_607992</name>
</gene>
<accession>A0ABR1LV56</accession>
<feature type="chain" id="PRO_5045161927" description="Secreted protein" evidence="1">
    <location>
        <begin position="26"/>
        <end position="170"/>
    </location>
</feature>
<name>A0ABR1LV56_9PEZI</name>
<sequence>MRLDRPWRFPLRFITIWCMRISNWARDCTAAPLCLLTAPGGWTTTFSRWSTRSFSRCVVLKAWYRLTSGQFFRIRQFLGHAGKMLEFVSFFASFRYISLPKFKLIPTQHLPFRHFAFKPHSGTVVQHRSYRYFISFRYSVIASIQTQQKASLREFQSLLPPVDLKAAMTP</sequence>